<keyword evidence="3" id="KW-1185">Reference proteome</keyword>
<dbReference type="InParanoid" id="A0A0G4GN69"/>
<organism evidence="2 3">
    <name type="scientific">Vitrella brassicaformis (strain CCMP3155)</name>
    <dbReference type="NCBI Taxonomy" id="1169540"/>
    <lineage>
        <taxon>Eukaryota</taxon>
        <taxon>Sar</taxon>
        <taxon>Alveolata</taxon>
        <taxon>Colpodellida</taxon>
        <taxon>Vitrellaceae</taxon>
        <taxon>Vitrella</taxon>
    </lineage>
</organism>
<dbReference type="Proteomes" id="UP000041254">
    <property type="component" value="Unassembled WGS sequence"/>
</dbReference>
<name>A0A0G4GN69_VITBC</name>
<feature type="region of interest" description="Disordered" evidence="1">
    <location>
        <begin position="969"/>
        <end position="996"/>
    </location>
</feature>
<evidence type="ECO:0000313" key="3">
    <source>
        <dbReference type="Proteomes" id="UP000041254"/>
    </source>
</evidence>
<reference evidence="2 3" key="1">
    <citation type="submission" date="2014-11" db="EMBL/GenBank/DDBJ databases">
        <authorList>
            <person name="Zhu J."/>
            <person name="Qi W."/>
            <person name="Song R."/>
        </authorList>
    </citation>
    <scope>NUCLEOTIDE SEQUENCE [LARGE SCALE GENOMIC DNA]</scope>
</reference>
<feature type="compositionally biased region" description="Acidic residues" evidence="1">
    <location>
        <begin position="267"/>
        <end position="287"/>
    </location>
</feature>
<feature type="non-terminal residue" evidence="2">
    <location>
        <position position="1"/>
    </location>
</feature>
<evidence type="ECO:0000313" key="2">
    <source>
        <dbReference type="EMBL" id="CEM31594.1"/>
    </source>
</evidence>
<feature type="compositionally biased region" description="Acidic residues" evidence="1">
    <location>
        <begin position="1203"/>
        <end position="1242"/>
    </location>
</feature>
<protein>
    <submittedName>
        <fullName evidence="2">Uncharacterized protein</fullName>
    </submittedName>
</protein>
<feature type="compositionally biased region" description="Low complexity" evidence="1">
    <location>
        <begin position="987"/>
        <end position="996"/>
    </location>
</feature>
<feature type="region of interest" description="Disordered" evidence="1">
    <location>
        <begin position="263"/>
        <end position="289"/>
    </location>
</feature>
<evidence type="ECO:0000256" key="1">
    <source>
        <dbReference type="SAM" id="MobiDB-lite"/>
    </source>
</evidence>
<feature type="compositionally biased region" description="Basic and acidic residues" evidence="1">
    <location>
        <begin position="1243"/>
        <end position="1255"/>
    </location>
</feature>
<accession>A0A0G4GN69</accession>
<dbReference type="EMBL" id="CDMY01000728">
    <property type="protein sequence ID" value="CEM31594.1"/>
    <property type="molecule type" value="Genomic_DNA"/>
</dbReference>
<gene>
    <name evidence="2" type="ORF">Vbra_6324</name>
</gene>
<feature type="region of interest" description="Disordered" evidence="1">
    <location>
        <begin position="1202"/>
        <end position="1270"/>
    </location>
</feature>
<dbReference type="VEuPathDB" id="CryptoDB:Vbra_6324"/>
<proteinExistence type="predicted"/>
<sequence length="1561" mass="171346">SAVAAAARQWCEERRADPLEWLKELLTYLSINRDLKSKIQRVAAEEITSTVQLGELLAEEAPEVYQQALGVLKGDSYVDTSGLLAEATLSMAYKYQLGVEAVHCALRIGRQALRRVQDNAANSNKARCGCLGLIRGLLRAAANESEFRVGEAYGVLEVDPPQLRDRWLDALRRCVDGGESSLASQLVVGMYKELDDRTLRQINTNQDHVALVQRVLTTYIDFEISVWQSIYERAKTNPSPDPLGDYGRYEATTALCRHLQAKHFGDQEDEDDGDDDGEGEGEGGGEEALDRTAELYRDLGDTDLAIVEGMDALLDCRPRDVLLEELLETGPPALAATLFEIVLRRVREEVVELDGDVSSEETRMRQRAIAKEFGVCVSSCGHVSGHLGGLMDDDDDQEDPDTRLRGRILEMAFEHLSPLINDEGRPEELRWEVLDCVPAALSLSVHNGEWHRDHQNASLARGAVGQMMDLAADACDATVAREEPGAPEMTPLSLIALRALRKLEPAVVFHIVGPLVAQQLSSEDPSTVKAIHIEMAAAYRTRADDFDSNDQAACREISSKIRRVAFARDRAGVSTRAKALIHLTSSIAMLPNYMQQAESRNLLAACVKEAEALAMDRAVLLTCIKDVIMRLGPRPSPINSPSEELDGGKELRQSLQGVVSECMRHLGKHKPVGDKALKTQHAAVDIMTKIVEKWPAALGRDGVTGQLIDYLLNVALSVGIDVSKWLCGTRQLSESAILCSRVIITNADASGQELSRQIVESAVKFLPTFKLDREAENNKPPQQPLPQAPEPVSFTLVTPFIAQHVRELKAGLHFFSPASASSTKLMDATIDTLKHWPAVEEQRLVVATPIEIWRLLRAMVDELVGGGKKVPNSHALKRLHQVVAVLVPHLSRDGRCQLGYGAQQTHILLHLWDVLWRVFLRKCDLAWIADFTLTKDLCTALKQHNIDGPVYRSWRYLVRGIHRRGRELALQQRQAEQDDGHDSSGQASSGHPSGGACPPAAAAAAFAAAGLPGAAAAVAELHAAAAAGGGGGPSQLTPPLEQPAVVAFLRESGQAICQCWTSCVEHAKLALEIGEEHVEDVSELRQAAGDKVAQTAMAYEEFMQMFGSMRVGGPEGEEGDDSEEATTLSDELRAGLQESSFSLFDAASECAVHHPLKAASLHAMALALKAGGTHTADAIFAPDGPGESLLLSIKLALTPLSELTDDDGEDGGQGDGEANGEEAEHDAAEGEEDEDGDGDEQMDVDKGRKRDRDLDQGEEEGDEGPQAKRQRVCGGFFFDDSFPDDLGLPQMFEEGEGEEPTDPTDVHQQPETDLQAPLAAAHALGALADVAPVQLRDAQLNYPDTFDEHYVNTILDKLDNWVEILRDGNKHQGDDVNELVYTVLTTQFVLTEQFWQDKAVFADVGKVQERFSFWLTYIMPTLLDRLDFVPLPDDLHHMDIDTPPHTHARHHRPHHNAMRPSEMRARCEYAARQAHEVWLRLLGDYLADSTISEDEPEEPVGFFNLYKYANKMQLLGYLGSLIERFLVLVVEEDGRRAAVKRLKAIQEQVHLHPGEAPSTPT</sequence>
<feature type="compositionally biased region" description="Acidic residues" evidence="1">
    <location>
        <begin position="1293"/>
        <end position="1302"/>
    </location>
</feature>
<feature type="region of interest" description="Disordered" evidence="1">
    <location>
        <begin position="1284"/>
        <end position="1311"/>
    </location>
</feature>